<accession>A0A8T1P3C1</accession>
<organism evidence="1 2">
    <name type="scientific">Carya illinoinensis</name>
    <name type="common">Pecan</name>
    <dbReference type="NCBI Taxonomy" id="32201"/>
    <lineage>
        <taxon>Eukaryota</taxon>
        <taxon>Viridiplantae</taxon>
        <taxon>Streptophyta</taxon>
        <taxon>Embryophyta</taxon>
        <taxon>Tracheophyta</taxon>
        <taxon>Spermatophyta</taxon>
        <taxon>Magnoliopsida</taxon>
        <taxon>eudicotyledons</taxon>
        <taxon>Gunneridae</taxon>
        <taxon>Pentapetalae</taxon>
        <taxon>rosids</taxon>
        <taxon>fabids</taxon>
        <taxon>Fagales</taxon>
        <taxon>Juglandaceae</taxon>
        <taxon>Carya</taxon>
    </lineage>
</organism>
<gene>
    <name evidence="1" type="ORF">CIPAW_11G100500</name>
</gene>
<dbReference type="EMBL" id="CM031819">
    <property type="protein sequence ID" value="KAG6636284.1"/>
    <property type="molecule type" value="Genomic_DNA"/>
</dbReference>
<protein>
    <submittedName>
        <fullName evidence="1">Uncharacterized protein</fullName>
    </submittedName>
</protein>
<comment type="caution">
    <text evidence="1">The sequence shown here is derived from an EMBL/GenBank/DDBJ whole genome shotgun (WGS) entry which is preliminary data.</text>
</comment>
<proteinExistence type="predicted"/>
<keyword evidence="2" id="KW-1185">Reference proteome</keyword>
<dbReference type="AlphaFoldDB" id="A0A8T1P3C1"/>
<evidence type="ECO:0000313" key="2">
    <source>
        <dbReference type="Proteomes" id="UP000811609"/>
    </source>
</evidence>
<dbReference type="Proteomes" id="UP000811609">
    <property type="component" value="Chromosome 11"/>
</dbReference>
<evidence type="ECO:0000313" key="1">
    <source>
        <dbReference type="EMBL" id="KAG6636284.1"/>
    </source>
</evidence>
<reference evidence="1" key="1">
    <citation type="submission" date="2020-12" db="EMBL/GenBank/DDBJ databases">
        <title>WGS assembly of Carya illinoinensis cv. Pawnee.</title>
        <authorList>
            <person name="Platts A."/>
            <person name="Shu S."/>
            <person name="Wright S."/>
            <person name="Barry K."/>
            <person name="Edger P."/>
            <person name="Pires J.C."/>
            <person name="Schmutz J."/>
        </authorList>
    </citation>
    <scope>NUCLEOTIDE SEQUENCE</scope>
    <source>
        <tissue evidence="1">Leaf</tissue>
    </source>
</reference>
<name>A0A8T1P3C1_CARIL</name>
<sequence>MEFVFFRTSPVLFFLAKESPSVFFVLFLWWRDKEQYVREDEASVLELLSLYNNSRLHTASYVVKIYEPMSSTCSGCKWRNGQVSHQNYFGPLFNPMNWQ</sequence>